<dbReference type="OrthoDB" id="9800600at2"/>
<name>A0A250IHW1_9BACT</name>
<evidence type="ECO:0000313" key="3">
    <source>
        <dbReference type="EMBL" id="ATB30810.1"/>
    </source>
</evidence>
<dbReference type="KEGG" id="mbd:MEBOL_004272"/>
<dbReference type="InterPro" id="IPR023393">
    <property type="entry name" value="START-like_dom_sf"/>
</dbReference>
<keyword evidence="4" id="KW-1185">Reference proteome</keyword>
<gene>
    <name evidence="3" type="ORF">MEBOL_004272</name>
</gene>
<dbReference type="Gene3D" id="3.30.530.20">
    <property type="match status" value="1"/>
</dbReference>
<feature type="domain" description="Activator of Hsp90 ATPase homologue 1/2-like C-terminal" evidence="2">
    <location>
        <begin position="28"/>
        <end position="157"/>
    </location>
</feature>
<reference evidence="3 4" key="1">
    <citation type="submission" date="2017-06" db="EMBL/GenBank/DDBJ databases">
        <authorList>
            <person name="Kim H.J."/>
            <person name="Triplett B.A."/>
        </authorList>
    </citation>
    <scope>NUCLEOTIDE SEQUENCE [LARGE SCALE GENOMIC DNA]</scope>
    <source>
        <strain evidence="3 4">DSM 14713</strain>
    </source>
</reference>
<comment type="similarity">
    <text evidence="1">Belongs to the AHA1 family.</text>
</comment>
<dbReference type="CDD" id="cd08899">
    <property type="entry name" value="SRPBCC_CalC_Aha1-like_6"/>
    <property type="match status" value="1"/>
</dbReference>
<dbReference type="EMBL" id="CP022163">
    <property type="protein sequence ID" value="ATB30810.1"/>
    <property type="molecule type" value="Genomic_DNA"/>
</dbReference>
<dbReference type="InterPro" id="IPR013538">
    <property type="entry name" value="ASHA1/2-like_C"/>
</dbReference>
<organism evidence="3 4">
    <name type="scientific">Melittangium boletus DSM 14713</name>
    <dbReference type="NCBI Taxonomy" id="1294270"/>
    <lineage>
        <taxon>Bacteria</taxon>
        <taxon>Pseudomonadati</taxon>
        <taxon>Myxococcota</taxon>
        <taxon>Myxococcia</taxon>
        <taxon>Myxococcales</taxon>
        <taxon>Cystobacterineae</taxon>
        <taxon>Archangiaceae</taxon>
        <taxon>Melittangium</taxon>
    </lineage>
</organism>
<dbReference type="Pfam" id="PF08327">
    <property type="entry name" value="AHSA1"/>
    <property type="match status" value="1"/>
</dbReference>
<evidence type="ECO:0000259" key="2">
    <source>
        <dbReference type="Pfam" id="PF08327"/>
    </source>
</evidence>
<dbReference type="Proteomes" id="UP000217289">
    <property type="component" value="Chromosome"/>
</dbReference>
<evidence type="ECO:0000256" key="1">
    <source>
        <dbReference type="ARBA" id="ARBA00006817"/>
    </source>
</evidence>
<evidence type="ECO:0000313" key="4">
    <source>
        <dbReference type="Proteomes" id="UP000217289"/>
    </source>
</evidence>
<dbReference type="AlphaFoldDB" id="A0A250IHW1"/>
<accession>A0A250IHW1</accession>
<proteinExistence type="inferred from homology"/>
<dbReference type="RefSeq" id="WP_095979221.1">
    <property type="nucleotide sequence ID" value="NZ_CP022163.1"/>
</dbReference>
<protein>
    <submittedName>
        <fullName evidence="3">Aha1 domain-containing protein</fullName>
    </submittedName>
</protein>
<sequence>MRRARTRGAPGAFPAPGTVRFERLLPGPVERIWSYLTDSEKRGLWLATGAMEPRVGGRIEHVFRHADLSPTIEPVPERYQHMKDGHAFTGRITRYEPPYVLAYTWGEAPDASEVTFDLSPRGEDVLLVLTHRRLGARQERISVAGGWHTHLALLEDRLHGEVPPSFWSLHTALEAEYEQVLAGEE</sequence>
<dbReference type="SUPFAM" id="SSF55961">
    <property type="entry name" value="Bet v1-like"/>
    <property type="match status" value="1"/>
</dbReference>